<dbReference type="RefSeq" id="WP_013375784.1">
    <property type="nucleotide sequence ID" value="NC_014623.1"/>
</dbReference>
<evidence type="ECO:0000256" key="3">
    <source>
        <dbReference type="ARBA" id="ARBA00022452"/>
    </source>
</evidence>
<dbReference type="KEGG" id="sur:STAUR_3506"/>
<evidence type="ECO:0000313" key="11">
    <source>
        <dbReference type="Proteomes" id="UP000001351"/>
    </source>
</evidence>
<dbReference type="Pfam" id="PF13620">
    <property type="entry name" value="CarboxypepD_reg"/>
    <property type="match status" value="1"/>
</dbReference>
<name>E3FCI7_STIAD</name>
<keyword evidence="6 7" id="KW-0998">Cell outer membrane</keyword>
<dbReference type="GO" id="GO:0044718">
    <property type="term" value="P:siderophore transmembrane transport"/>
    <property type="evidence" value="ECO:0007669"/>
    <property type="project" value="TreeGrafter"/>
</dbReference>
<dbReference type="OrthoDB" id="9768147at2"/>
<dbReference type="PANTHER" id="PTHR30069">
    <property type="entry name" value="TONB-DEPENDENT OUTER MEMBRANE RECEPTOR"/>
    <property type="match status" value="1"/>
</dbReference>
<sequence length="1044" mass="113049">MNLLQRDPARALGVTLVLAFALWAQPTWAQQGASVLTGTVLDASNQKPIADVTVTASASSLQGEEVAVTDNTGTYRLPQLPPGVYTLRFEREGYQPYSRAEVTLRLNRTIRLNVQILPDEFQTSIEVSGTPPAIDVGSTRTGVSVDTDAVQNLALIRPGSKGSAARSFESLAELAPGANSDAYGISLNGTSSPENGFLVDGLAAGNPAIGVLGSPVSVDFIQEVNVITGGFMPEFGRSTGGVVTAVTKSGSNEFHGSLFTNITPGFLEGSATRVAREGSVITTDQQLWNLGDFGGTLGGPIVQDKLWFFAGIAPSFTRRQLERNLNTFVLDEQGKRVLNDDGFSQTRRIPGTTTTYFADQRSVQYIGKLTWQAAKDHTLTLSAYGAPSRSGGPGRFAYRVEDQAVEVENIAGAYNALAHRNEQDSRDISLKLASSFLDKKVLLDTNVGWHHQNDSSLPVDGSGIGNEEGWSGVPQFEMQRNQPFYSITDLETIPDPSVCNPVNGVSPCTVTNYLLGGPGFLLDRTVERYQGNIVGTLLLNALGHHVVKAGLDVEVMQNKDTRAYSGKVLYRENVNGGTFQDFRAFGYLIGPDEEVVQASVPTSTRANAVGGFLQDSWSVLDKVTVNLGLRYDAQTIHGNGGTEAFDLSNQLSPRVGVIYDFTQQGRSKLFASYARYYQNAVLAMVNSQFSNITRLQATRNRAAQGDAPGCDPLRQAAPYTECRDERNIVRGAPESVSRLYNQTFAINSPVDPDLKPQSSDEFVIGGEYELLPGASVGLTYTHRNMNDVIEDMSRNEATNYFIGNPGRGIASDFPAAVRDYDAVSLLFNKAFSNLWLIQANYTWSRLYGNYSGLFRPENLQLAPNVTSDFDLVSLTENHMGLLPLDRTHSLKFYGAKELVLSGSASINLGLSYRGASGAPLNVVGAHYIYGPDFTFILPRGSGGRLPWVHAFDTRLAVNYRLTGDMVATVSLDVFNLLNFQAVTSQDQRYTADTVDAIVGGSADDLAGLMPRGNTSRTVVVNPNYGKPLSYQPPRSVRLGARVSF</sequence>
<evidence type="ECO:0000256" key="7">
    <source>
        <dbReference type="PROSITE-ProRule" id="PRU01360"/>
    </source>
</evidence>
<feature type="signal peptide" evidence="8">
    <location>
        <begin position="1"/>
        <end position="29"/>
    </location>
</feature>
<gene>
    <name evidence="10" type="ordered locus">STAUR_3506</name>
</gene>
<dbReference type="eggNOG" id="COG1470">
    <property type="taxonomic scope" value="Bacteria"/>
</dbReference>
<dbReference type="Gene3D" id="2.60.40.1120">
    <property type="entry name" value="Carboxypeptidase-like, regulatory domain"/>
    <property type="match status" value="1"/>
</dbReference>
<keyword evidence="4 7" id="KW-0812">Transmembrane</keyword>
<reference evidence="10 11" key="1">
    <citation type="journal article" date="2011" name="Mol. Biol. Evol.">
        <title>Comparative genomic analysis of fruiting body formation in Myxococcales.</title>
        <authorList>
            <person name="Huntley S."/>
            <person name="Hamann N."/>
            <person name="Wegener-Feldbrugge S."/>
            <person name="Treuner-Lange A."/>
            <person name="Kube M."/>
            <person name="Reinhardt R."/>
            <person name="Klages S."/>
            <person name="Muller R."/>
            <person name="Ronning C.M."/>
            <person name="Nierman W.C."/>
            <person name="Sogaard-Andersen L."/>
        </authorList>
    </citation>
    <scope>NUCLEOTIDE SEQUENCE [LARGE SCALE GENOMIC DNA]</scope>
    <source>
        <strain evidence="10 11">DW4/3-1</strain>
    </source>
</reference>
<dbReference type="SUPFAM" id="SSF56935">
    <property type="entry name" value="Porins"/>
    <property type="match status" value="1"/>
</dbReference>
<dbReference type="SUPFAM" id="SSF49452">
    <property type="entry name" value="Starch-binding domain-like"/>
    <property type="match status" value="1"/>
</dbReference>
<evidence type="ECO:0000256" key="8">
    <source>
        <dbReference type="SAM" id="SignalP"/>
    </source>
</evidence>
<evidence type="ECO:0000256" key="5">
    <source>
        <dbReference type="ARBA" id="ARBA00023136"/>
    </source>
</evidence>
<dbReference type="HOGENOM" id="CLU_006298_3_0_7"/>
<evidence type="ECO:0000256" key="4">
    <source>
        <dbReference type="ARBA" id="ARBA00022692"/>
    </source>
</evidence>
<evidence type="ECO:0000259" key="9">
    <source>
        <dbReference type="Pfam" id="PF25183"/>
    </source>
</evidence>
<dbReference type="InterPro" id="IPR039426">
    <property type="entry name" value="TonB-dep_rcpt-like"/>
</dbReference>
<keyword evidence="10" id="KW-0675">Receptor</keyword>
<keyword evidence="5 7" id="KW-0472">Membrane</keyword>
<protein>
    <submittedName>
        <fullName evidence="10">TonB-dependent receptor</fullName>
    </submittedName>
</protein>
<dbReference type="eggNOG" id="COG4771">
    <property type="taxonomic scope" value="Bacteria"/>
</dbReference>
<dbReference type="GO" id="GO:0015344">
    <property type="term" value="F:siderophore uptake transmembrane transporter activity"/>
    <property type="evidence" value="ECO:0007669"/>
    <property type="project" value="TreeGrafter"/>
</dbReference>
<evidence type="ECO:0000256" key="2">
    <source>
        <dbReference type="ARBA" id="ARBA00022448"/>
    </source>
</evidence>
<dbReference type="Proteomes" id="UP000001351">
    <property type="component" value="Chromosome"/>
</dbReference>
<comment type="similarity">
    <text evidence="7">Belongs to the TonB-dependent receptor family.</text>
</comment>
<dbReference type="EMBL" id="CP002271">
    <property type="protein sequence ID" value="ADO71296.1"/>
    <property type="molecule type" value="Genomic_DNA"/>
</dbReference>
<feature type="domain" description="TonB-dependent transporter Oar-like beta-barrel" evidence="9">
    <location>
        <begin position="246"/>
        <end position="893"/>
    </location>
</feature>
<evidence type="ECO:0000256" key="1">
    <source>
        <dbReference type="ARBA" id="ARBA00004571"/>
    </source>
</evidence>
<dbReference type="Gene3D" id="2.40.170.20">
    <property type="entry name" value="TonB-dependent receptor, beta-barrel domain"/>
    <property type="match status" value="1"/>
</dbReference>
<evidence type="ECO:0000256" key="6">
    <source>
        <dbReference type="ARBA" id="ARBA00023237"/>
    </source>
</evidence>
<dbReference type="AlphaFoldDB" id="E3FCI7"/>
<keyword evidence="11" id="KW-1185">Reference proteome</keyword>
<dbReference type="InterPro" id="IPR036942">
    <property type="entry name" value="Beta-barrel_TonB_sf"/>
</dbReference>
<dbReference type="InterPro" id="IPR013784">
    <property type="entry name" value="Carb-bd-like_fold"/>
</dbReference>
<dbReference type="GO" id="GO:0030246">
    <property type="term" value="F:carbohydrate binding"/>
    <property type="evidence" value="ECO:0007669"/>
    <property type="project" value="InterPro"/>
</dbReference>
<comment type="subcellular location">
    <subcellularLocation>
        <location evidence="1 7">Cell outer membrane</location>
        <topology evidence="1 7">Multi-pass membrane protein</topology>
    </subcellularLocation>
</comment>
<feature type="chain" id="PRO_5003169726" evidence="8">
    <location>
        <begin position="30"/>
        <end position="1044"/>
    </location>
</feature>
<dbReference type="PROSITE" id="PS52016">
    <property type="entry name" value="TONB_DEPENDENT_REC_3"/>
    <property type="match status" value="1"/>
</dbReference>
<dbReference type="GO" id="GO:0009279">
    <property type="term" value="C:cell outer membrane"/>
    <property type="evidence" value="ECO:0007669"/>
    <property type="project" value="UniProtKB-SubCell"/>
</dbReference>
<dbReference type="STRING" id="378806.STAUR_3506"/>
<keyword evidence="8" id="KW-0732">Signal</keyword>
<dbReference type="Pfam" id="PF25183">
    <property type="entry name" value="OMP_b-brl_4"/>
    <property type="match status" value="1"/>
</dbReference>
<keyword evidence="2 7" id="KW-0813">Transport</keyword>
<dbReference type="PANTHER" id="PTHR30069:SF46">
    <property type="entry name" value="OAR PROTEIN"/>
    <property type="match status" value="1"/>
</dbReference>
<proteinExistence type="inferred from homology"/>
<accession>E3FCI7</accession>
<organism evidence="10 11">
    <name type="scientific">Stigmatella aurantiaca (strain DW4/3-1)</name>
    <dbReference type="NCBI Taxonomy" id="378806"/>
    <lineage>
        <taxon>Bacteria</taxon>
        <taxon>Pseudomonadati</taxon>
        <taxon>Myxococcota</taxon>
        <taxon>Myxococcia</taxon>
        <taxon>Myxococcales</taxon>
        <taxon>Cystobacterineae</taxon>
        <taxon>Archangiaceae</taxon>
        <taxon>Stigmatella</taxon>
    </lineage>
</organism>
<dbReference type="InterPro" id="IPR057601">
    <property type="entry name" value="Oar-like_b-barrel"/>
</dbReference>
<keyword evidence="3 7" id="KW-1134">Transmembrane beta strand</keyword>
<evidence type="ECO:0000313" key="10">
    <source>
        <dbReference type="EMBL" id="ADO71296.1"/>
    </source>
</evidence>